<evidence type="ECO:0000313" key="3">
    <source>
        <dbReference type="Proteomes" id="UP000887013"/>
    </source>
</evidence>
<proteinExistence type="predicted"/>
<feature type="compositionally biased region" description="Polar residues" evidence="1">
    <location>
        <begin position="10"/>
        <end position="24"/>
    </location>
</feature>
<organism evidence="2 3">
    <name type="scientific">Nephila pilipes</name>
    <name type="common">Giant wood spider</name>
    <name type="synonym">Nephila maculata</name>
    <dbReference type="NCBI Taxonomy" id="299642"/>
    <lineage>
        <taxon>Eukaryota</taxon>
        <taxon>Metazoa</taxon>
        <taxon>Ecdysozoa</taxon>
        <taxon>Arthropoda</taxon>
        <taxon>Chelicerata</taxon>
        <taxon>Arachnida</taxon>
        <taxon>Araneae</taxon>
        <taxon>Araneomorphae</taxon>
        <taxon>Entelegynae</taxon>
        <taxon>Araneoidea</taxon>
        <taxon>Nephilidae</taxon>
        <taxon>Nephila</taxon>
    </lineage>
</organism>
<protein>
    <submittedName>
        <fullName evidence="2">Uncharacterized protein</fullName>
    </submittedName>
</protein>
<comment type="caution">
    <text evidence="2">The sequence shown here is derived from an EMBL/GenBank/DDBJ whole genome shotgun (WGS) entry which is preliminary data.</text>
</comment>
<reference evidence="2" key="1">
    <citation type="submission" date="2020-08" db="EMBL/GenBank/DDBJ databases">
        <title>Multicomponent nature underlies the extraordinary mechanical properties of spider dragline silk.</title>
        <authorList>
            <person name="Kono N."/>
            <person name="Nakamura H."/>
            <person name="Mori M."/>
            <person name="Yoshida Y."/>
            <person name="Ohtoshi R."/>
            <person name="Malay A.D."/>
            <person name="Moran D.A.P."/>
            <person name="Tomita M."/>
            <person name="Numata K."/>
            <person name="Arakawa K."/>
        </authorList>
    </citation>
    <scope>NUCLEOTIDE SEQUENCE</scope>
</reference>
<evidence type="ECO:0000313" key="2">
    <source>
        <dbReference type="EMBL" id="GFT78862.1"/>
    </source>
</evidence>
<dbReference type="EMBL" id="BMAW01118261">
    <property type="protein sequence ID" value="GFT78862.1"/>
    <property type="molecule type" value="Genomic_DNA"/>
</dbReference>
<dbReference type="Proteomes" id="UP000887013">
    <property type="component" value="Unassembled WGS sequence"/>
</dbReference>
<feature type="region of interest" description="Disordered" evidence="1">
    <location>
        <begin position="1"/>
        <end position="24"/>
    </location>
</feature>
<accession>A0A8X6PSP2</accession>
<dbReference type="AlphaFoldDB" id="A0A8X6PSP2"/>
<evidence type="ECO:0000256" key="1">
    <source>
        <dbReference type="SAM" id="MobiDB-lite"/>
    </source>
</evidence>
<name>A0A8X6PSP2_NEPPI</name>
<gene>
    <name evidence="2" type="ORF">NPIL_532091</name>
</gene>
<sequence length="101" mass="11726">MVRDGFGPWCSSSSNGELSPSAKTAETQCKVKKITFSRSKFRYFYYLSIHFPFIMMLSQPYNKFSNLWLEWMSICMQCSYMAQATHTCTIPDHCDLISCPH</sequence>
<keyword evidence="3" id="KW-1185">Reference proteome</keyword>